<dbReference type="PROSITE" id="PS50135">
    <property type="entry name" value="ZF_ZZ_2"/>
    <property type="match status" value="1"/>
</dbReference>
<evidence type="ECO:0000256" key="5">
    <source>
        <dbReference type="ARBA" id="ARBA00022679"/>
    </source>
</evidence>
<dbReference type="InterPro" id="IPR013178">
    <property type="entry name" value="Histone_AcTrfase_Rtt109/CBP"/>
</dbReference>
<dbReference type="InterPro" id="IPR000433">
    <property type="entry name" value="Znf_ZZ"/>
</dbReference>
<reference evidence="22" key="3">
    <citation type="submission" date="2025-09" db="UniProtKB">
        <authorList>
            <consortium name="Ensembl"/>
        </authorList>
    </citation>
    <scope>IDENTIFICATION</scope>
</reference>
<keyword evidence="9 17" id="KW-0862">Zinc</keyword>
<dbReference type="InterPro" id="IPR014744">
    <property type="entry name" value="Nuc_rcpt_coact_CREBbp"/>
</dbReference>
<feature type="domain" description="TAZ-type" evidence="20">
    <location>
        <begin position="84"/>
        <end position="165"/>
    </location>
</feature>
<keyword evidence="3" id="KW-1017">Isopeptide bond</keyword>
<evidence type="ECO:0000313" key="22">
    <source>
        <dbReference type="Ensembl" id="ENSMLUP00000016836.1"/>
    </source>
</evidence>
<evidence type="ECO:0000256" key="14">
    <source>
        <dbReference type="ARBA" id="ARBA00023163"/>
    </source>
</evidence>
<evidence type="ECO:0000256" key="4">
    <source>
        <dbReference type="ARBA" id="ARBA00022553"/>
    </source>
</evidence>
<reference evidence="22" key="2">
    <citation type="submission" date="2025-08" db="UniProtKB">
        <authorList>
            <consortium name="Ensembl"/>
        </authorList>
    </citation>
    <scope>IDENTIFICATION</scope>
</reference>
<evidence type="ECO:0000256" key="18">
    <source>
        <dbReference type="PROSITE-ProRule" id="PRU00228"/>
    </source>
</evidence>
<feature type="compositionally biased region" description="Polar residues" evidence="19">
    <location>
        <begin position="604"/>
        <end position="614"/>
    </location>
</feature>
<evidence type="ECO:0000256" key="8">
    <source>
        <dbReference type="ARBA" id="ARBA00022771"/>
    </source>
</evidence>
<dbReference type="GO" id="GO:0048511">
    <property type="term" value="P:rhythmic process"/>
    <property type="evidence" value="ECO:0007669"/>
    <property type="project" value="UniProtKB-KW"/>
</dbReference>
<keyword evidence="15" id="KW-0539">Nucleus</keyword>
<evidence type="ECO:0000256" key="16">
    <source>
        <dbReference type="ARBA" id="ARBA00047411"/>
    </source>
</evidence>
<dbReference type="PANTHER" id="PTHR13808">
    <property type="entry name" value="CBP/P300-RELATED"/>
    <property type="match status" value="1"/>
</dbReference>
<feature type="region of interest" description="Disordered" evidence="19">
    <location>
        <begin position="568"/>
        <end position="687"/>
    </location>
</feature>
<keyword evidence="14" id="KW-0804">Transcription</keyword>
<keyword evidence="7" id="KW-0677">Repeat</keyword>
<dbReference type="Pfam" id="PF09030">
    <property type="entry name" value="Creb_binding"/>
    <property type="match status" value="1"/>
</dbReference>
<evidence type="ECO:0000256" key="2">
    <source>
        <dbReference type="ARBA" id="ARBA00013184"/>
    </source>
</evidence>
<feature type="zinc finger region" description="TAZ-type" evidence="17">
    <location>
        <begin position="84"/>
        <end position="165"/>
    </location>
</feature>
<keyword evidence="10" id="KW-0832">Ubl conjugation</keyword>
<feature type="compositionally biased region" description="Pro residues" evidence="19">
    <location>
        <begin position="624"/>
        <end position="640"/>
    </location>
</feature>
<evidence type="ECO:0000256" key="7">
    <source>
        <dbReference type="ARBA" id="ARBA00022737"/>
    </source>
</evidence>
<keyword evidence="6 17" id="KW-0479">Metal-binding</keyword>
<sequence length="708" mass="78089">SLAMPVEMHSQGQDRRVLTCTECKQRVETGWHCLSCQDSDLCINCYNTKGHTHEMVKVELVQNEEAKEGDEGDNQGERRLRSLRELRRRAIQRCIQFLRHARQCGDASCPQASCLKMKRVMEHTRSCERKTNGGCGVCKQFIALCCFHAKQCQESPCPIPYCLNIKQKIHQQELQYRRQHAAHAPADATIHSHTVPQQRLPPPSAPPAPPTLHPSTPWTPQPSTLPQPSPVSMSLAGLSSVARTQPPPVCTGKPTNQMPAPRPLPGPPAAMEARQVAREAQQRQHLYWVSTNNAMPCGTVTPESQMAPMGLNVPNQVRGPAILLPEPRQWQPAPIAQRQPMWGMPRPVMSMQPKVQPHQSISPGGLQDLLRTLKSPSPQQQHVLSIPKSNPQLMADLIKYQPGLQLQPSLQNLNTMQASGPRPAVPPQQQMGGLNPQGQALNIMYPGPTPACHRQVGAPHLVLTRHLLRERPEDRDQHKQRQPGGPGVSGVGGGESRNTPSAPPQPPIGFPPFLMYYNHLREHTPLLQNRLAQAENQLLRMGQEVSIALYVSASTCFQEFVRSAGQQQQQIQQQIGSQHAPNKPHEPQKHMLSENHRPHLPGQQMATSLSSQVRSLALVQSPPQSQPPHSSPSPRTPQPSPHHLSPQTGSLHPGLPVTMASSIDQGHLGNPKYARLPQLNTPTSALPSELSLIGDTTIDTLEKFVEGK</sequence>
<dbReference type="Pfam" id="PF00569">
    <property type="entry name" value="ZZ"/>
    <property type="match status" value="1"/>
</dbReference>
<dbReference type="STRING" id="59463.ENSMLUP00000016836"/>
<evidence type="ECO:0000256" key="1">
    <source>
        <dbReference type="ARBA" id="ARBA00004123"/>
    </source>
</evidence>
<keyword evidence="13" id="KW-0090">Biological rhythms</keyword>
<feature type="region of interest" description="Disordered" evidence="19">
    <location>
        <begin position="471"/>
        <end position="507"/>
    </location>
</feature>
<dbReference type="PROSITE" id="PS50134">
    <property type="entry name" value="ZF_TAZ"/>
    <property type="match status" value="1"/>
</dbReference>
<dbReference type="GO" id="GO:0005667">
    <property type="term" value="C:transcription regulator complex"/>
    <property type="evidence" value="ECO:0007669"/>
    <property type="project" value="TreeGrafter"/>
</dbReference>
<dbReference type="Gene3D" id="3.30.60.90">
    <property type="match status" value="1"/>
</dbReference>
<evidence type="ECO:0000256" key="19">
    <source>
        <dbReference type="SAM" id="MobiDB-lite"/>
    </source>
</evidence>
<dbReference type="InterPro" id="IPR043145">
    <property type="entry name" value="Znf_ZZ_sf"/>
</dbReference>
<accession>G1PZF4</accession>
<dbReference type="Proteomes" id="UP000001074">
    <property type="component" value="Unassembled WGS sequence"/>
</dbReference>
<evidence type="ECO:0000259" key="20">
    <source>
        <dbReference type="PROSITE" id="PS50134"/>
    </source>
</evidence>
<evidence type="ECO:0000256" key="9">
    <source>
        <dbReference type="ARBA" id="ARBA00022833"/>
    </source>
</evidence>
<dbReference type="GO" id="GO:0031981">
    <property type="term" value="C:nuclear lumen"/>
    <property type="evidence" value="ECO:0007669"/>
    <property type="project" value="UniProtKB-ARBA"/>
</dbReference>
<evidence type="ECO:0000256" key="12">
    <source>
        <dbReference type="ARBA" id="ARBA00023015"/>
    </source>
</evidence>
<dbReference type="PANTHER" id="PTHR13808:SF34">
    <property type="entry name" value="CREB-BINDING PROTEIN"/>
    <property type="match status" value="1"/>
</dbReference>
<keyword evidence="11" id="KW-0007">Acetylation</keyword>
<reference evidence="22 23" key="1">
    <citation type="journal article" date="2011" name="Nature">
        <title>A high-resolution map of human evolutionary constraint using 29 mammals.</title>
        <authorList>
            <person name="Lindblad-Toh K."/>
            <person name="Garber M."/>
            <person name="Zuk O."/>
            <person name="Lin M.F."/>
            <person name="Parker B.J."/>
            <person name="Washietl S."/>
            <person name="Kheradpour P."/>
            <person name="Ernst J."/>
            <person name="Jordan G."/>
            <person name="Mauceli E."/>
            <person name="Ward L.D."/>
            <person name="Lowe C.B."/>
            <person name="Holloway A.K."/>
            <person name="Clamp M."/>
            <person name="Gnerre S."/>
            <person name="Alfoldi J."/>
            <person name="Beal K."/>
            <person name="Chang J."/>
            <person name="Clawson H."/>
            <person name="Cuff J."/>
            <person name="Di Palma F."/>
            <person name="Fitzgerald S."/>
            <person name="Flicek P."/>
            <person name="Guttman M."/>
            <person name="Hubisz M.J."/>
            <person name="Jaffe D.B."/>
            <person name="Jungreis I."/>
            <person name="Kent W.J."/>
            <person name="Kostka D."/>
            <person name="Lara M."/>
            <person name="Martins A.L."/>
            <person name="Massingham T."/>
            <person name="Moltke I."/>
            <person name="Raney B.J."/>
            <person name="Rasmussen M.D."/>
            <person name="Robinson J."/>
            <person name="Stark A."/>
            <person name="Vilella A.J."/>
            <person name="Wen J."/>
            <person name="Xie X."/>
            <person name="Zody M.C."/>
            <person name="Baldwin J."/>
            <person name="Bloom T."/>
            <person name="Chin C.W."/>
            <person name="Heiman D."/>
            <person name="Nicol R."/>
            <person name="Nusbaum C."/>
            <person name="Young S."/>
            <person name="Wilkinson J."/>
            <person name="Worley K.C."/>
            <person name="Kovar C.L."/>
            <person name="Muzny D.M."/>
            <person name="Gibbs R.A."/>
            <person name="Cree A."/>
            <person name="Dihn H.H."/>
            <person name="Fowler G."/>
            <person name="Jhangiani S."/>
            <person name="Joshi V."/>
            <person name="Lee S."/>
            <person name="Lewis L.R."/>
            <person name="Nazareth L.V."/>
            <person name="Okwuonu G."/>
            <person name="Santibanez J."/>
            <person name="Warren W.C."/>
            <person name="Mardis E.R."/>
            <person name="Weinstock G.M."/>
            <person name="Wilson R.K."/>
            <person name="Delehaunty K."/>
            <person name="Dooling D."/>
            <person name="Fronik C."/>
            <person name="Fulton L."/>
            <person name="Fulton B."/>
            <person name="Graves T."/>
            <person name="Minx P."/>
            <person name="Sodergren E."/>
            <person name="Birney E."/>
            <person name="Margulies E.H."/>
            <person name="Herrero J."/>
            <person name="Green E.D."/>
            <person name="Haussler D."/>
            <person name="Siepel A."/>
            <person name="Goldman N."/>
            <person name="Pollard K.S."/>
            <person name="Pedersen J.S."/>
            <person name="Lander E.S."/>
            <person name="Kellis M."/>
        </authorList>
    </citation>
    <scope>NUCLEOTIDE SEQUENCE [LARGE SCALE GENOMIC DNA]</scope>
</reference>
<evidence type="ECO:0000256" key="15">
    <source>
        <dbReference type="ARBA" id="ARBA00023242"/>
    </source>
</evidence>
<dbReference type="GO" id="GO:0003713">
    <property type="term" value="F:transcription coactivator activity"/>
    <property type="evidence" value="ECO:0007669"/>
    <property type="project" value="InterPro"/>
</dbReference>
<dbReference type="Gene3D" id="1.20.1020.10">
    <property type="entry name" value="TAZ domain"/>
    <property type="match status" value="1"/>
</dbReference>
<keyword evidence="4" id="KW-0597">Phosphoprotein</keyword>
<dbReference type="GO" id="GO:0004402">
    <property type="term" value="F:histone acetyltransferase activity"/>
    <property type="evidence" value="ECO:0007669"/>
    <property type="project" value="InterPro"/>
</dbReference>
<dbReference type="InterPro" id="IPR000197">
    <property type="entry name" value="Znf_TAZ"/>
</dbReference>
<dbReference type="Ensembl" id="ENSMLUT00000028926.1">
    <property type="protein sequence ID" value="ENSMLUP00000016836.1"/>
    <property type="gene ID" value="ENSMLUG00000029326.1"/>
</dbReference>
<dbReference type="HOGENOM" id="CLU_430596_0_0_1"/>
<evidence type="ECO:0000256" key="10">
    <source>
        <dbReference type="ARBA" id="ARBA00022843"/>
    </source>
</evidence>
<dbReference type="EMBL" id="AAPE02040375">
    <property type="status" value="NOT_ANNOTATED_CDS"/>
    <property type="molecule type" value="Genomic_DNA"/>
</dbReference>
<organism evidence="22 23">
    <name type="scientific">Myotis lucifugus</name>
    <name type="common">Little brown bat</name>
    <dbReference type="NCBI Taxonomy" id="59463"/>
    <lineage>
        <taxon>Eukaryota</taxon>
        <taxon>Metazoa</taxon>
        <taxon>Chordata</taxon>
        <taxon>Craniata</taxon>
        <taxon>Vertebrata</taxon>
        <taxon>Euteleostomi</taxon>
        <taxon>Mammalia</taxon>
        <taxon>Eutheria</taxon>
        <taxon>Laurasiatheria</taxon>
        <taxon>Chiroptera</taxon>
        <taxon>Yangochiroptera</taxon>
        <taxon>Vespertilionidae</taxon>
        <taxon>Myotis</taxon>
    </lineage>
</organism>
<dbReference type="InterPro" id="IPR009110">
    <property type="entry name" value="Nuc_rcpt_coact"/>
</dbReference>
<feature type="compositionally biased region" description="Basic and acidic residues" evidence="19">
    <location>
        <begin position="583"/>
        <end position="597"/>
    </location>
</feature>
<dbReference type="SUPFAM" id="SSF57850">
    <property type="entry name" value="RING/U-box"/>
    <property type="match status" value="1"/>
</dbReference>
<evidence type="ECO:0000256" key="6">
    <source>
        <dbReference type="ARBA" id="ARBA00022723"/>
    </source>
</evidence>
<dbReference type="SUPFAM" id="SSF57933">
    <property type="entry name" value="TAZ domain"/>
    <property type="match status" value="1"/>
</dbReference>
<dbReference type="CDD" id="cd20910">
    <property type="entry name" value="NCBD_CREBBP-p300_like"/>
    <property type="match status" value="1"/>
</dbReference>
<feature type="compositionally biased region" description="Pro residues" evidence="19">
    <location>
        <begin position="199"/>
        <end position="229"/>
    </location>
</feature>
<dbReference type="InterPro" id="IPR037073">
    <property type="entry name" value="Nuc_rcpt_coact_CREBbp_sf"/>
</dbReference>
<dbReference type="EC" id="2.3.1.48" evidence="2"/>
<dbReference type="GO" id="GO:0008270">
    <property type="term" value="F:zinc ion binding"/>
    <property type="evidence" value="ECO:0007669"/>
    <property type="project" value="UniProtKB-KW"/>
</dbReference>
<dbReference type="Pfam" id="PF02135">
    <property type="entry name" value="zf-TAZ"/>
    <property type="match status" value="1"/>
</dbReference>
<keyword evidence="12" id="KW-0805">Transcription regulation</keyword>
<feature type="domain" description="ZZ-type" evidence="21">
    <location>
        <begin position="15"/>
        <end position="63"/>
    </location>
</feature>
<evidence type="ECO:0000259" key="21">
    <source>
        <dbReference type="PROSITE" id="PS50135"/>
    </source>
</evidence>
<dbReference type="GO" id="GO:0045944">
    <property type="term" value="P:positive regulation of transcription by RNA polymerase II"/>
    <property type="evidence" value="ECO:0007669"/>
    <property type="project" value="UniProtKB-ARBA"/>
</dbReference>
<evidence type="ECO:0000256" key="11">
    <source>
        <dbReference type="ARBA" id="ARBA00022990"/>
    </source>
</evidence>
<dbReference type="SMART" id="SM00291">
    <property type="entry name" value="ZnF_ZZ"/>
    <property type="match status" value="1"/>
</dbReference>
<protein>
    <recommendedName>
        <fullName evidence="2">histone acetyltransferase</fullName>
        <ecNumber evidence="2">2.3.1.48</ecNumber>
    </recommendedName>
</protein>
<dbReference type="SMART" id="SM00551">
    <property type="entry name" value="ZnF_TAZ"/>
    <property type="match status" value="1"/>
</dbReference>
<feature type="compositionally biased region" description="Gly residues" evidence="19">
    <location>
        <begin position="484"/>
        <end position="495"/>
    </location>
</feature>
<dbReference type="CDD" id="cd02337">
    <property type="entry name" value="ZZ_CBP"/>
    <property type="match status" value="1"/>
</dbReference>
<dbReference type="SUPFAM" id="SSF69125">
    <property type="entry name" value="Nuclear receptor coactivator interlocking domain"/>
    <property type="match status" value="1"/>
</dbReference>
<dbReference type="Gene3D" id="1.10.1630.10">
    <property type="entry name" value="Nuclear receptor coactivator, CREB-bp-like, interlocking domain"/>
    <property type="match status" value="1"/>
</dbReference>
<comment type="subcellular location">
    <subcellularLocation>
        <location evidence="1">Nucleus</location>
    </subcellularLocation>
</comment>
<proteinExistence type="predicted"/>
<evidence type="ECO:0000256" key="3">
    <source>
        <dbReference type="ARBA" id="ARBA00022499"/>
    </source>
</evidence>
<evidence type="ECO:0000256" key="13">
    <source>
        <dbReference type="ARBA" id="ARBA00023108"/>
    </source>
</evidence>
<dbReference type="AlphaFoldDB" id="G1PZF4"/>
<keyword evidence="23" id="KW-1185">Reference proteome</keyword>
<dbReference type="GO" id="GO:0031490">
    <property type="term" value="F:chromatin DNA binding"/>
    <property type="evidence" value="ECO:0007669"/>
    <property type="project" value="TreeGrafter"/>
</dbReference>
<dbReference type="InterPro" id="IPR035898">
    <property type="entry name" value="TAZ_dom_sf"/>
</dbReference>
<dbReference type="GeneTree" id="ENSGT00940000155364"/>
<evidence type="ECO:0000256" key="17">
    <source>
        <dbReference type="PROSITE-ProRule" id="PRU00203"/>
    </source>
</evidence>
<name>G1PZF4_MYOLU</name>
<feature type="region of interest" description="Disordered" evidence="19">
    <location>
        <begin position="193"/>
        <end position="261"/>
    </location>
</feature>
<comment type="catalytic activity">
    <reaction evidence="16">
        <text>(S)-lactoyl-CoA + L-lysyl-[protein] = N(6)-[(S)-lactoyl]-L-lysyl-[protein] + CoA + H(+)</text>
        <dbReference type="Rhea" id="RHEA:61996"/>
        <dbReference type="Rhea" id="RHEA-COMP:9752"/>
        <dbReference type="Rhea" id="RHEA-COMP:19466"/>
        <dbReference type="ChEBI" id="CHEBI:15378"/>
        <dbReference type="ChEBI" id="CHEBI:29969"/>
        <dbReference type="ChEBI" id="CHEBI:57287"/>
        <dbReference type="ChEBI" id="CHEBI:231527"/>
        <dbReference type="ChEBI" id="CHEBI:231528"/>
    </reaction>
    <physiologicalReaction direction="left-to-right" evidence="16">
        <dbReference type="Rhea" id="RHEA:61997"/>
    </physiologicalReaction>
</comment>
<dbReference type="InParanoid" id="G1PZF4"/>
<dbReference type="eggNOG" id="KOG1778">
    <property type="taxonomic scope" value="Eukaryota"/>
</dbReference>
<keyword evidence="8 18" id="KW-0863">Zinc-finger</keyword>
<keyword evidence="5" id="KW-0808">Transferase</keyword>
<evidence type="ECO:0000313" key="23">
    <source>
        <dbReference type="Proteomes" id="UP000001074"/>
    </source>
</evidence>
<dbReference type="GO" id="GO:0000123">
    <property type="term" value="C:histone acetyltransferase complex"/>
    <property type="evidence" value="ECO:0007669"/>
    <property type="project" value="InterPro"/>
</dbReference>